<dbReference type="SUPFAM" id="SSF52743">
    <property type="entry name" value="Subtilisin-like"/>
    <property type="match status" value="1"/>
</dbReference>
<dbReference type="GO" id="GO:0004252">
    <property type="term" value="F:serine-type endopeptidase activity"/>
    <property type="evidence" value="ECO:0007669"/>
    <property type="project" value="UniProtKB-UniRule"/>
</dbReference>
<dbReference type="PRINTS" id="PR00723">
    <property type="entry name" value="SUBTILISIN"/>
</dbReference>
<comment type="similarity">
    <text evidence="1 5">Belongs to the peptidase S8 family.</text>
</comment>
<reference evidence="7 8" key="1">
    <citation type="journal article" date="2014" name="Int. J. Syst. Evol. Microbiol.">
        <title>Streptomyces hoynatensis sp. nov., isolated from deep marine sediment.</title>
        <authorList>
            <person name="Veyisoglu A."/>
            <person name="Sahin N."/>
        </authorList>
    </citation>
    <scope>NUCLEOTIDE SEQUENCE [LARGE SCALE GENOMIC DNA]</scope>
    <source>
        <strain evidence="7 8">KCTC 29097</strain>
    </source>
</reference>
<dbReference type="AlphaFoldDB" id="A0A3A9Z9H0"/>
<evidence type="ECO:0000256" key="4">
    <source>
        <dbReference type="ARBA" id="ARBA00022825"/>
    </source>
</evidence>
<dbReference type="OrthoDB" id="614750at2"/>
<evidence type="ECO:0000256" key="2">
    <source>
        <dbReference type="ARBA" id="ARBA00022670"/>
    </source>
</evidence>
<dbReference type="RefSeq" id="WP_120677643.1">
    <property type="nucleotide sequence ID" value="NZ_RBAL01000004.1"/>
</dbReference>
<comment type="caution">
    <text evidence="7">The sequence shown here is derived from an EMBL/GenBank/DDBJ whole genome shotgun (WGS) entry which is preliminary data.</text>
</comment>
<evidence type="ECO:0000256" key="5">
    <source>
        <dbReference type="PROSITE-ProRule" id="PRU01240"/>
    </source>
</evidence>
<feature type="domain" description="Peptidase S8/S53" evidence="6">
    <location>
        <begin position="37"/>
        <end position="267"/>
    </location>
</feature>
<keyword evidence="2 5" id="KW-0645">Protease</keyword>
<gene>
    <name evidence="7" type="ORF">D7294_09685</name>
</gene>
<evidence type="ECO:0000313" key="7">
    <source>
        <dbReference type="EMBL" id="RKN43947.1"/>
    </source>
</evidence>
<dbReference type="PANTHER" id="PTHR43806">
    <property type="entry name" value="PEPTIDASE S8"/>
    <property type="match status" value="1"/>
</dbReference>
<keyword evidence="4 5" id="KW-0720">Serine protease</keyword>
<dbReference type="PANTHER" id="PTHR43806:SF11">
    <property type="entry name" value="CEREVISIN-RELATED"/>
    <property type="match status" value="1"/>
</dbReference>
<dbReference type="InterPro" id="IPR050131">
    <property type="entry name" value="Peptidase_S8_subtilisin-like"/>
</dbReference>
<feature type="active site" description="Charge relay system" evidence="5">
    <location>
        <position position="87"/>
    </location>
</feature>
<dbReference type="GO" id="GO:0005615">
    <property type="term" value="C:extracellular space"/>
    <property type="evidence" value="ECO:0007669"/>
    <property type="project" value="TreeGrafter"/>
</dbReference>
<dbReference type="Proteomes" id="UP000272474">
    <property type="component" value="Unassembled WGS sequence"/>
</dbReference>
<dbReference type="InterPro" id="IPR000209">
    <property type="entry name" value="Peptidase_S8/S53_dom"/>
</dbReference>
<dbReference type="InterPro" id="IPR023827">
    <property type="entry name" value="Peptidase_S8_Asp-AS"/>
</dbReference>
<feature type="active site" description="Charge relay system" evidence="5">
    <location>
        <position position="231"/>
    </location>
</feature>
<dbReference type="EMBL" id="RBAL01000004">
    <property type="protein sequence ID" value="RKN43947.1"/>
    <property type="molecule type" value="Genomic_DNA"/>
</dbReference>
<keyword evidence="8" id="KW-1185">Reference proteome</keyword>
<evidence type="ECO:0000256" key="3">
    <source>
        <dbReference type="ARBA" id="ARBA00022801"/>
    </source>
</evidence>
<dbReference type="PROSITE" id="PS00136">
    <property type="entry name" value="SUBTILASE_ASP"/>
    <property type="match status" value="1"/>
</dbReference>
<name>A0A3A9Z9H0_9ACTN</name>
<dbReference type="PROSITE" id="PS51892">
    <property type="entry name" value="SUBTILASE"/>
    <property type="match status" value="1"/>
</dbReference>
<dbReference type="GO" id="GO:0006508">
    <property type="term" value="P:proteolysis"/>
    <property type="evidence" value="ECO:0007669"/>
    <property type="project" value="UniProtKB-KW"/>
</dbReference>
<feature type="active site" description="Charge relay system" evidence="5">
    <location>
        <position position="46"/>
    </location>
</feature>
<organism evidence="7 8">
    <name type="scientific">Streptomyces hoynatensis</name>
    <dbReference type="NCBI Taxonomy" id="1141874"/>
    <lineage>
        <taxon>Bacteria</taxon>
        <taxon>Bacillati</taxon>
        <taxon>Actinomycetota</taxon>
        <taxon>Actinomycetes</taxon>
        <taxon>Kitasatosporales</taxon>
        <taxon>Streptomycetaceae</taxon>
        <taxon>Streptomyces</taxon>
    </lineage>
</organism>
<evidence type="ECO:0000256" key="1">
    <source>
        <dbReference type="ARBA" id="ARBA00011073"/>
    </source>
</evidence>
<sequence length="276" mass="29154">MRTVRFAHTSTGATVPPGVVPLPQAVDRAWAWGEATGRGVRVCVIDSGVDATHPLVGRGVALFAAAQAEPEGPWSVVPDTAGDVAGHGTACAGILHRVAPGCEITSVRVLTRNLRGSGEAMLAALEWAVDRGFPLVNMSLSTRKQPLKERLHDLADRAYFAGVTLVSAAHNSPVISYPWRFPSVISVGSHAVADPEYVELNPSPPVDVFGPGVNVEVPWPAGGTKVVSGNSFATPHVAGLCARILERHPRFRTPQLRQVLAAVADNVEGRQVRSRG</sequence>
<dbReference type="Pfam" id="PF00082">
    <property type="entry name" value="Peptidase_S8"/>
    <property type="match status" value="1"/>
</dbReference>
<dbReference type="InterPro" id="IPR015500">
    <property type="entry name" value="Peptidase_S8_subtilisin-rel"/>
</dbReference>
<accession>A0A3A9Z9H0</accession>
<dbReference type="Gene3D" id="3.40.50.200">
    <property type="entry name" value="Peptidase S8/S53 domain"/>
    <property type="match status" value="1"/>
</dbReference>
<protein>
    <submittedName>
        <fullName evidence="7">Serine protease</fullName>
    </submittedName>
</protein>
<proteinExistence type="inferred from homology"/>
<dbReference type="InterPro" id="IPR036852">
    <property type="entry name" value="Peptidase_S8/S53_dom_sf"/>
</dbReference>
<evidence type="ECO:0000313" key="8">
    <source>
        <dbReference type="Proteomes" id="UP000272474"/>
    </source>
</evidence>
<keyword evidence="3 5" id="KW-0378">Hydrolase</keyword>
<evidence type="ECO:0000259" key="6">
    <source>
        <dbReference type="Pfam" id="PF00082"/>
    </source>
</evidence>